<protein>
    <recommendedName>
        <fullName evidence="2">DUF2848 domain-containing protein</fullName>
    </recommendedName>
</protein>
<dbReference type="Pfam" id="PF11010">
    <property type="entry name" value="DUF2848"/>
    <property type="match status" value="1"/>
</dbReference>
<dbReference type="InterPro" id="IPR021269">
    <property type="entry name" value="DUF2848"/>
</dbReference>
<name>A0A6N3C574_9FIRM</name>
<organism evidence="1">
    <name type="scientific">Veillonella ratti</name>
    <dbReference type="NCBI Taxonomy" id="103892"/>
    <lineage>
        <taxon>Bacteria</taxon>
        <taxon>Bacillati</taxon>
        <taxon>Bacillota</taxon>
        <taxon>Negativicutes</taxon>
        <taxon>Veillonellales</taxon>
        <taxon>Veillonellaceae</taxon>
        <taxon>Veillonella</taxon>
    </lineage>
</organism>
<dbReference type="AlphaFoldDB" id="A0A6N3C574"/>
<gene>
    <name evidence="1" type="ORF">VRLFYP33_01260</name>
</gene>
<dbReference type="RefSeq" id="WP_156704835.1">
    <property type="nucleotide sequence ID" value="NZ_CACRUX010000049.1"/>
</dbReference>
<sequence length="223" mass="25450">MNVTIESLKGKTELFFDLEQLLVVGFAGKDIEKTMEHIRELEEEGIKCPKSVPVLYQCSKEILTTSKVIEVIGQKTSGEVEYLILVHDNKYYIGVGSDHTDRELEAVSIHKSKELCLKPYATTFWPYDEIKEHFDSIKLESSQILNGEKISYQHGLTSDLLSLETIIEKLKEEVNVNNSLIYTGTVPLENGFQYGESFECQIVDEKLNRSIGLQYNIQVINEH</sequence>
<proteinExistence type="predicted"/>
<reference evidence="1" key="1">
    <citation type="submission" date="2019-11" db="EMBL/GenBank/DDBJ databases">
        <authorList>
            <person name="Feng L."/>
        </authorList>
    </citation>
    <scope>NUCLEOTIDE SEQUENCE</scope>
    <source>
        <strain evidence="1">VrattiLFYP33</strain>
    </source>
</reference>
<evidence type="ECO:0008006" key="2">
    <source>
        <dbReference type="Google" id="ProtNLM"/>
    </source>
</evidence>
<accession>A0A6N3C574</accession>
<evidence type="ECO:0000313" key="1">
    <source>
        <dbReference type="EMBL" id="VYU10484.1"/>
    </source>
</evidence>
<dbReference type="EMBL" id="CACRUX010000049">
    <property type="protein sequence ID" value="VYU10484.1"/>
    <property type="molecule type" value="Genomic_DNA"/>
</dbReference>